<keyword evidence="2" id="KW-1185">Reference proteome</keyword>
<accession>A0ABT1NBX7</accession>
<name>A0ABT1NBX7_9FIRM</name>
<dbReference type="EMBL" id="JAJEKE010000002">
    <property type="protein sequence ID" value="MCQ1528534.1"/>
    <property type="molecule type" value="Genomic_DNA"/>
</dbReference>
<evidence type="ECO:0000313" key="1">
    <source>
        <dbReference type="EMBL" id="MCQ1528534.1"/>
    </source>
</evidence>
<gene>
    <name evidence="1" type="ORF">LJD61_03105</name>
</gene>
<protein>
    <submittedName>
        <fullName evidence="1">Uncharacterized protein</fullName>
    </submittedName>
</protein>
<comment type="caution">
    <text evidence="1">The sequence shown here is derived from an EMBL/GenBank/DDBJ whole genome shotgun (WGS) entry which is preliminary data.</text>
</comment>
<dbReference type="RefSeq" id="WP_255226056.1">
    <property type="nucleotide sequence ID" value="NZ_JAJEKE010000002.1"/>
</dbReference>
<organism evidence="1 2">
    <name type="scientific">Lutispora saccharofermentans</name>
    <dbReference type="NCBI Taxonomy" id="3024236"/>
    <lineage>
        <taxon>Bacteria</taxon>
        <taxon>Bacillati</taxon>
        <taxon>Bacillota</taxon>
        <taxon>Clostridia</taxon>
        <taxon>Lutisporales</taxon>
        <taxon>Lutisporaceae</taxon>
        <taxon>Lutispora</taxon>
    </lineage>
</organism>
<sequence length="112" mass="12952">MKMSFFIREAFFNADYRQIGGNGEHGLARIFTLKEFNHTKHIIFKVIKVIFDCNGYKILIYCHPERGTTEGSFRVGKDSVLIRVFRSLKPVRNTLMLEASSQKLEADPKEIP</sequence>
<dbReference type="Proteomes" id="UP001651880">
    <property type="component" value="Unassembled WGS sequence"/>
</dbReference>
<evidence type="ECO:0000313" key="2">
    <source>
        <dbReference type="Proteomes" id="UP001651880"/>
    </source>
</evidence>
<proteinExistence type="predicted"/>
<reference evidence="1 2" key="1">
    <citation type="submission" date="2021-10" db="EMBL/GenBank/DDBJ databases">
        <title>Lutispora strain m25 sp. nov., a thermophilic, non-spore-forming bacterium isolated from a lab-scale methanogenic bioreactor digesting anaerobic sludge.</title>
        <authorList>
            <person name="El Houari A."/>
            <person name="Mcdonald J."/>
        </authorList>
    </citation>
    <scope>NUCLEOTIDE SEQUENCE [LARGE SCALE GENOMIC DNA]</scope>
    <source>
        <strain evidence="2">m25</strain>
    </source>
</reference>